<feature type="compositionally biased region" description="Acidic residues" evidence="1">
    <location>
        <begin position="157"/>
        <end position="166"/>
    </location>
</feature>
<dbReference type="Pfam" id="PF14181">
    <property type="entry name" value="YqfQ"/>
    <property type="match status" value="1"/>
</dbReference>
<feature type="region of interest" description="Disordered" evidence="1">
    <location>
        <begin position="198"/>
        <end position="218"/>
    </location>
</feature>
<gene>
    <name evidence="2" type="ORF">SAMN05216243_0301</name>
</gene>
<proteinExistence type="predicted"/>
<name>A0A1G8VRA9_9BACI</name>
<evidence type="ECO:0000313" key="3">
    <source>
        <dbReference type="Proteomes" id="UP000198694"/>
    </source>
</evidence>
<evidence type="ECO:0000313" key="2">
    <source>
        <dbReference type="EMBL" id="SDJ68611.1"/>
    </source>
</evidence>
<dbReference type="Proteomes" id="UP000198694">
    <property type="component" value="Unassembled WGS sequence"/>
</dbReference>
<evidence type="ECO:0000256" key="1">
    <source>
        <dbReference type="SAM" id="MobiDB-lite"/>
    </source>
</evidence>
<dbReference type="EMBL" id="FNFL01000001">
    <property type="protein sequence ID" value="SDJ68611.1"/>
    <property type="molecule type" value="Genomic_DNA"/>
</dbReference>
<dbReference type="AlphaFoldDB" id="A0A1G8VRA9"/>
<dbReference type="STRING" id="407036.SAMN05216243_0301"/>
<feature type="region of interest" description="Disordered" evidence="1">
    <location>
        <begin position="144"/>
        <end position="182"/>
    </location>
</feature>
<sequence>MQKIYLLMPTPIFMNIRTINQSTYRNEGILMFYPNQQSSGYGPFPFSQAARQPVPYQTNFPYQTPGGTAGRGGVQGLLQRFIQPAGGGASQLPAAGSKLTSTLGNVQQAIKMAQSAMPIVQQYGPMIKNIPMMINMLKAFNADEEEEEGAADTVNQDTDDDLDDIGAGEQKETEKHSVAVQQENLYKIEAAEKIAEKTEIEKKSKKNGAGQSLPKLYI</sequence>
<protein>
    <submittedName>
        <fullName evidence="2">YqfQ-like protein</fullName>
    </submittedName>
</protein>
<dbReference type="InterPro" id="IPR025571">
    <property type="entry name" value="YqfQ"/>
</dbReference>
<keyword evidence="3" id="KW-1185">Reference proteome</keyword>
<organism evidence="2 3">
    <name type="scientific">Sediminibacillus albus</name>
    <dbReference type="NCBI Taxonomy" id="407036"/>
    <lineage>
        <taxon>Bacteria</taxon>
        <taxon>Bacillati</taxon>
        <taxon>Bacillota</taxon>
        <taxon>Bacilli</taxon>
        <taxon>Bacillales</taxon>
        <taxon>Bacillaceae</taxon>
        <taxon>Sediminibacillus</taxon>
    </lineage>
</organism>
<reference evidence="2 3" key="1">
    <citation type="submission" date="2016-10" db="EMBL/GenBank/DDBJ databases">
        <authorList>
            <person name="de Groot N.N."/>
        </authorList>
    </citation>
    <scope>NUCLEOTIDE SEQUENCE [LARGE SCALE GENOMIC DNA]</scope>
    <source>
        <strain evidence="2 3">CGMCC 1.6502</strain>
    </source>
</reference>
<accession>A0A1G8VRA9</accession>
<dbReference type="OrthoDB" id="2860117at2"/>